<dbReference type="AlphaFoldDB" id="W7XA33"/>
<keyword evidence="5" id="KW-1185">Reference proteome</keyword>
<dbReference type="Proteomes" id="UP000009168">
    <property type="component" value="Unassembled WGS sequence"/>
</dbReference>
<dbReference type="GO" id="GO:0005096">
    <property type="term" value="F:GTPase activator activity"/>
    <property type="evidence" value="ECO:0007669"/>
    <property type="project" value="UniProtKB-KW"/>
</dbReference>
<dbReference type="EMBL" id="GG662689">
    <property type="protein sequence ID" value="EWS74187.1"/>
    <property type="molecule type" value="Genomic_DNA"/>
</dbReference>
<keyword evidence="4" id="KW-0808">Transferase</keyword>
<gene>
    <name evidence="4" type="ORF">TTHERM_000980961</name>
</gene>
<evidence type="ECO:0000256" key="2">
    <source>
        <dbReference type="ARBA" id="ARBA00022614"/>
    </source>
</evidence>
<evidence type="ECO:0000256" key="3">
    <source>
        <dbReference type="ARBA" id="ARBA00022737"/>
    </source>
</evidence>
<dbReference type="OrthoDB" id="120976at2759"/>
<dbReference type="PANTHER" id="PTHR24113:SF12">
    <property type="entry name" value="RAN GTPASE-ACTIVATING PROTEIN 1"/>
    <property type="match status" value="1"/>
</dbReference>
<reference evidence="5" key="1">
    <citation type="journal article" date="2006" name="PLoS Biol.">
        <title>Macronuclear genome sequence of the ciliate Tetrahymena thermophila, a model eukaryote.</title>
        <authorList>
            <person name="Eisen J.A."/>
            <person name="Coyne R.S."/>
            <person name="Wu M."/>
            <person name="Wu D."/>
            <person name="Thiagarajan M."/>
            <person name="Wortman J.R."/>
            <person name="Badger J.H."/>
            <person name="Ren Q."/>
            <person name="Amedeo P."/>
            <person name="Jones K.M."/>
            <person name="Tallon L.J."/>
            <person name="Delcher A.L."/>
            <person name="Salzberg S.L."/>
            <person name="Silva J.C."/>
            <person name="Haas B.J."/>
            <person name="Majoros W.H."/>
            <person name="Farzad M."/>
            <person name="Carlton J.M."/>
            <person name="Smith R.K. Jr."/>
            <person name="Garg J."/>
            <person name="Pearlman R.E."/>
            <person name="Karrer K.M."/>
            <person name="Sun L."/>
            <person name="Manning G."/>
            <person name="Elde N.C."/>
            <person name="Turkewitz A.P."/>
            <person name="Asai D.J."/>
            <person name="Wilkes D.E."/>
            <person name="Wang Y."/>
            <person name="Cai H."/>
            <person name="Collins K."/>
            <person name="Stewart B.A."/>
            <person name="Lee S.R."/>
            <person name="Wilamowska K."/>
            <person name="Weinberg Z."/>
            <person name="Ruzzo W.L."/>
            <person name="Wloga D."/>
            <person name="Gaertig J."/>
            <person name="Frankel J."/>
            <person name="Tsao C.-C."/>
            <person name="Gorovsky M.A."/>
            <person name="Keeling P.J."/>
            <person name="Waller R.F."/>
            <person name="Patron N.J."/>
            <person name="Cherry J.M."/>
            <person name="Stover N.A."/>
            <person name="Krieger C.J."/>
            <person name="del Toro C."/>
            <person name="Ryder H.F."/>
            <person name="Williamson S.C."/>
            <person name="Barbeau R.A."/>
            <person name="Hamilton E.P."/>
            <person name="Orias E."/>
        </authorList>
    </citation>
    <scope>NUCLEOTIDE SEQUENCE [LARGE SCALE GENOMIC DNA]</scope>
    <source>
        <strain evidence="5">SB210</strain>
    </source>
</reference>
<sequence>MFKLFREKKDKYNRKCIWRVQSLLSNQPESETGFKIQFDEISEQDFLKMSSALSNCSNLQVLNLNFDNHCVISDQSIQALATSLQNCKNVFYFSLRLNCLDQLTEKGVQDLGLILERFKDLTKLKLQIKCLNDEKSKQILFQALAKCLKLQFLALIFNWFEFEDADAKYLGVCLSNCVNLTTFKLKSLSQKMGYKGIQDLFFALTNCSKLSTILIEIRFKYHENDYEHQLDQIGICSALPYFPKLSKLKLELHKEVIGAKSLLDLGNDLAGCSNLQILELSFMNEMSSKCTLELGSALAKSSSLSILKLDLSQNKIDDEGVSNLGFTLKNCSKLSNLDLNLAENNFGKQGVSHLITYLSSNTSLTTLKLNLQQNKLDDEAVSGIGSSFIKSSKIRNLTLELMENEIDKQGVKELGSAFQSWDNIQIITIDISYNKLRDKSESEKLYYYMFKMKRLVQKYLGYSYYNN</sequence>
<evidence type="ECO:0000313" key="4">
    <source>
        <dbReference type="EMBL" id="EWS74187.1"/>
    </source>
</evidence>
<dbReference type="InterPro" id="IPR032675">
    <property type="entry name" value="LRR_dom_sf"/>
</dbReference>
<organism evidence="4 5">
    <name type="scientific">Tetrahymena thermophila (strain SB210)</name>
    <dbReference type="NCBI Taxonomy" id="312017"/>
    <lineage>
        <taxon>Eukaryota</taxon>
        <taxon>Sar</taxon>
        <taxon>Alveolata</taxon>
        <taxon>Ciliophora</taxon>
        <taxon>Intramacronucleata</taxon>
        <taxon>Oligohymenophorea</taxon>
        <taxon>Hymenostomatida</taxon>
        <taxon>Tetrahymenina</taxon>
        <taxon>Tetrahymenidae</taxon>
        <taxon>Tetrahymena</taxon>
    </lineage>
</organism>
<dbReference type="InterPro" id="IPR027038">
    <property type="entry name" value="RanGap"/>
</dbReference>
<dbReference type="KEGG" id="tet:TTHERM_000980961"/>
<evidence type="ECO:0000313" key="5">
    <source>
        <dbReference type="Proteomes" id="UP000009168"/>
    </source>
</evidence>
<keyword evidence="4" id="KW-0418">Kinase</keyword>
<dbReference type="InterPro" id="IPR001611">
    <property type="entry name" value="Leu-rich_rpt"/>
</dbReference>
<dbReference type="PANTHER" id="PTHR24113">
    <property type="entry name" value="RAN GTPASE-ACTIVATING PROTEIN 1"/>
    <property type="match status" value="1"/>
</dbReference>
<proteinExistence type="predicted"/>
<dbReference type="GO" id="GO:0016301">
    <property type="term" value="F:kinase activity"/>
    <property type="evidence" value="ECO:0007669"/>
    <property type="project" value="UniProtKB-KW"/>
</dbReference>
<dbReference type="Pfam" id="PF13516">
    <property type="entry name" value="LRR_6"/>
    <property type="match status" value="1"/>
</dbReference>
<keyword evidence="3" id="KW-0677">Repeat</keyword>
<dbReference type="Gene3D" id="3.80.10.10">
    <property type="entry name" value="Ribonuclease Inhibitor"/>
    <property type="match status" value="4"/>
</dbReference>
<accession>W7XA33</accession>
<dbReference type="GO" id="GO:0048471">
    <property type="term" value="C:perinuclear region of cytoplasm"/>
    <property type="evidence" value="ECO:0007669"/>
    <property type="project" value="TreeGrafter"/>
</dbReference>
<dbReference type="GeneID" id="24441287"/>
<protein>
    <submittedName>
        <fullName evidence="4">Kinase domain protein</fullName>
    </submittedName>
</protein>
<keyword evidence="2" id="KW-0433">Leucine-rich repeat</keyword>
<evidence type="ECO:0000256" key="1">
    <source>
        <dbReference type="ARBA" id="ARBA00022468"/>
    </source>
</evidence>
<dbReference type="RefSeq" id="XP_012653279.1">
    <property type="nucleotide sequence ID" value="XM_012797825.1"/>
</dbReference>
<name>W7XA33_TETTS</name>
<dbReference type="SUPFAM" id="SSF52047">
    <property type="entry name" value="RNI-like"/>
    <property type="match status" value="2"/>
</dbReference>
<dbReference type="GO" id="GO:0031267">
    <property type="term" value="F:small GTPase binding"/>
    <property type="evidence" value="ECO:0007669"/>
    <property type="project" value="TreeGrafter"/>
</dbReference>
<dbReference type="GO" id="GO:0006913">
    <property type="term" value="P:nucleocytoplasmic transport"/>
    <property type="evidence" value="ECO:0007669"/>
    <property type="project" value="TreeGrafter"/>
</dbReference>
<dbReference type="GO" id="GO:0005829">
    <property type="term" value="C:cytosol"/>
    <property type="evidence" value="ECO:0007669"/>
    <property type="project" value="TreeGrafter"/>
</dbReference>
<dbReference type="InParanoid" id="W7XA33"/>
<dbReference type="GO" id="GO:0005634">
    <property type="term" value="C:nucleus"/>
    <property type="evidence" value="ECO:0007669"/>
    <property type="project" value="TreeGrafter"/>
</dbReference>
<keyword evidence="1" id="KW-0343">GTPase activation</keyword>